<proteinExistence type="predicted"/>
<sequence length="50" mass="5446">MQAPTSWTLSGLCLLLNYGPYEAVVSSDALVFYSQGCLSCMVLLSYCYIA</sequence>
<organism evidence="2 3">
    <name type="scientific">Phytophthora fragariae</name>
    <dbReference type="NCBI Taxonomy" id="53985"/>
    <lineage>
        <taxon>Eukaryota</taxon>
        <taxon>Sar</taxon>
        <taxon>Stramenopiles</taxon>
        <taxon>Oomycota</taxon>
        <taxon>Peronosporomycetes</taxon>
        <taxon>Peronosporales</taxon>
        <taxon>Peronosporaceae</taxon>
        <taxon>Phytophthora</taxon>
    </lineage>
</organism>
<evidence type="ECO:0000313" key="2">
    <source>
        <dbReference type="EMBL" id="KAE9235989.1"/>
    </source>
</evidence>
<protein>
    <submittedName>
        <fullName evidence="2">Uncharacterized protein</fullName>
    </submittedName>
</protein>
<reference evidence="2 3" key="1">
    <citation type="submission" date="2018-09" db="EMBL/GenBank/DDBJ databases">
        <title>Genomic investigation of the strawberry pathogen Phytophthora fragariae indicates pathogenicity is determined by transcriptional variation in three key races.</title>
        <authorList>
            <person name="Adams T.M."/>
            <person name="Armitage A.D."/>
            <person name="Sobczyk M.K."/>
            <person name="Bates H.J."/>
            <person name="Dunwell J.M."/>
            <person name="Nellist C.F."/>
            <person name="Harrison R.J."/>
        </authorList>
    </citation>
    <scope>NUCLEOTIDE SEQUENCE [LARGE SCALE GENOMIC DNA]</scope>
    <source>
        <strain evidence="2 3">BC-23</strain>
    </source>
</reference>
<evidence type="ECO:0000256" key="1">
    <source>
        <dbReference type="SAM" id="Phobius"/>
    </source>
</evidence>
<name>A0A6G0P5C1_9STRA</name>
<comment type="caution">
    <text evidence="2">The sequence shown here is derived from an EMBL/GenBank/DDBJ whole genome shotgun (WGS) entry which is preliminary data.</text>
</comment>
<dbReference type="EMBL" id="QXGC01000429">
    <property type="protein sequence ID" value="KAE9235989.1"/>
    <property type="molecule type" value="Genomic_DNA"/>
</dbReference>
<keyword evidence="1" id="KW-0472">Membrane</keyword>
<evidence type="ECO:0000313" key="3">
    <source>
        <dbReference type="Proteomes" id="UP000476176"/>
    </source>
</evidence>
<dbReference type="Proteomes" id="UP000476176">
    <property type="component" value="Unassembled WGS sequence"/>
</dbReference>
<feature type="transmembrane region" description="Helical" evidence="1">
    <location>
        <begin position="30"/>
        <end position="49"/>
    </location>
</feature>
<accession>A0A6G0P5C1</accession>
<dbReference type="AlphaFoldDB" id="A0A6G0P5C1"/>
<keyword evidence="1" id="KW-0812">Transmembrane</keyword>
<gene>
    <name evidence="2" type="ORF">PF004_g8975</name>
</gene>
<keyword evidence="1" id="KW-1133">Transmembrane helix</keyword>